<protein>
    <submittedName>
        <fullName evidence="1">Uncharacterized protein</fullName>
    </submittedName>
</protein>
<evidence type="ECO:0000313" key="1">
    <source>
        <dbReference type="EMBL" id="KAG0430891.1"/>
    </source>
</evidence>
<sequence length="181" mass="21135">MLYSKINMSAKQIYRLLMVVGVLSLLIISETCKVFKTLSDIDWTKLENKEWMEIISSSDPEPYCVVREYFPANNWTRKTTKERTEGKVVRRKKFNFSFRGDKQLLDPRGHSFEQILNTDYSTWILIHICSGLKSRLALVTRDRWSVVPEDIKQLMDTILLSSGMENTYWIGSLCSPKRGLK</sequence>
<name>A0AC60QCI6_IXOPE</name>
<gene>
    <name evidence="1" type="ORF">HPB47_022283</name>
</gene>
<accession>A0AC60QCI6</accession>
<dbReference type="EMBL" id="JABSTQ010009279">
    <property type="protein sequence ID" value="KAG0430891.1"/>
    <property type="molecule type" value="Genomic_DNA"/>
</dbReference>
<dbReference type="Proteomes" id="UP000805193">
    <property type="component" value="Unassembled WGS sequence"/>
</dbReference>
<proteinExistence type="predicted"/>
<comment type="caution">
    <text evidence="1">The sequence shown here is derived from an EMBL/GenBank/DDBJ whole genome shotgun (WGS) entry which is preliminary data.</text>
</comment>
<reference evidence="1 2" key="1">
    <citation type="journal article" date="2020" name="Cell">
        <title>Large-Scale Comparative Analyses of Tick Genomes Elucidate Their Genetic Diversity and Vector Capacities.</title>
        <authorList>
            <consortium name="Tick Genome and Microbiome Consortium (TIGMIC)"/>
            <person name="Jia N."/>
            <person name="Wang J."/>
            <person name="Shi W."/>
            <person name="Du L."/>
            <person name="Sun Y."/>
            <person name="Zhan W."/>
            <person name="Jiang J.F."/>
            <person name="Wang Q."/>
            <person name="Zhang B."/>
            <person name="Ji P."/>
            <person name="Bell-Sakyi L."/>
            <person name="Cui X.M."/>
            <person name="Yuan T.T."/>
            <person name="Jiang B.G."/>
            <person name="Yang W.F."/>
            <person name="Lam T.T."/>
            <person name="Chang Q.C."/>
            <person name="Ding S.J."/>
            <person name="Wang X.J."/>
            <person name="Zhu J.G."/>
            <person name="Ruan X.D."/>
            <person name="Zhao L."/>
            <person name="Wei J.T."/>
            <person name="Ye R.Z."/>
            <person name="Que T.C."/>
            <person name="Du C.H."/>
            <person name="Zhou Y.H."/>
            <person name="Cheng J.X."/>
            <person name="Dai P.F."/>
            <person name="Guo W.B."/>
            <person name="Han X.H."/>
            <person name="Huang E.J."/>
            <person name="Li L.F."/>
            <person name="Wei W."/>
            <person name="Gao Y.C."/>
            <person name="Liu J.Z."/>
            <person name="Shao H.Z."/>
            <person name="Wang X."/>
            <person name="Wang C.C."/>
            <person name="Yang T.C."/>
            <person name="Huo Q.B."/>
            <person name="Li W."/>
            <person name="Chen H.Y."/>
            <person name="Chen S.E."/>
            <person name="Zhou L.G."/>
            <person name="Ni X.B."/>
            <person name="Tian J.H."/>
            <person name="Sheng Y."/>
            <person name="Liu T."/>
            <person name="Pan Y.S."/>
            <person name="Xia L.Y."/>
            <person name="Li J."/>
            <person name="Zhao F."/>
            <person name="Cao W.C."/>
        </authorList>
    </citation>
    <scope>NUCLEOTIDE SEQUENCE [LARGE SCALE GENOMIC DNA]</scope>
    <source>
        <strain evidence="1">Iper-2018</strain>
    </source>
</reference>
<evidence type="ECO:0000313" key="2">
    <source>
        <dbReference type="Proteomes" id="UP000805193"/>
    </source>
</evidence>
<organism evidence="1 2">
    <name type="scientific">Ixodes persulcatus</name>
    <name type="common">Taiga tick</name>
    <dbReference type="NCBI Taxonomy" id="34615"/>
    <lineage>
        <taxon>Eukaryota</taxon>
        <taxon>Metazoa</taxon>
        <taxon>Ecdysozoa</taxon>
        <taxon>Arthropoda</taxon>
        <taxon>Chelicerata</taxon>
        <taxon>Arachnida</taxon>
        <taxon>Acari</taxon>
        <taxon>Parasitiformes</taxon>
        <taxon>Ixodida</taxon>
        <taxon>Ixodoidea</taxon>
        <taxon>Ixodidae</taxon>
        <taxon>Ixodinae</taxon>
        <taxon>Ixodes</taxon>
    </lineage>
</organism>
<keyword evidence="2" id="KW-1185">Reference proteome</keyword>